<proteinExistence type="predicted"/>
<feature type="compositionally biased region" description="Basic and acidic residues" evidence="1">
    <location>
        <begin position="51"/>
        <end position="62"/>
    </location>
</feature>
<evidence type="ECO:0000313" key="2">
    <source>
        <dbReference type="EMBL" id="CEK59610.1"/>
    </source>
</evidence>
<feature type="non-terminal residue" evidence="2">
    <location>
        <position position="1"/>
    </location>
</feature>
<dbReference type="EMBL" id="HACG01012745">
    <property type="protein sequence ID" value="CEK59610.1"/>
    <property type="molecule type" value="Transcribed_RNA"/>
</dbReference>
<reference evidence="2" key="1">
    <citation type="submission" date="2014-12" db="EMBL/GenBank/DDBJ databases">
        <title>Insight into the proteome of Arion vulgaris.</title>
        <authorList>
            <person name="Aradska J."/>
            <person name="Bulat T."/>
            <person name="Smidak R."/>
            <person name="Sarate P."/>
            <person name="Gangsoo J."/>
            <person name="Sialana F."/>
            <person name="Bilban M."/>
            <person name="Lubec G."/>
        </authorList>
    </citation>
    <scope>NUCLEOTIDE SEQUENCE</scope>
    <source>
        <tissue evidence="2">Skin</tissue>
    </source>
</reference>
<feature type="non-terminal residue" evidence="2">
    <location>
        <position position="101"/>
    </location>
</feature>
<feature type="compositionally biased region" description="Polar residues" evidence="1">
    <location>
        <begin position="12"/>
        <end position="33"/>
    </location>
</feature>
<accession>A0A0B6YVW6</accession>
<name>A0A0B6YVW6_9EUPU</name>
<feature type="region of interest" description="Disordered" evidence="1">
    <location>
        <begin position="1"/>
        <end position="101"/>
    </location>
</feature>
<organism evidence="2">
    <name type="scientific">Arion vulgaris</name>
    <dbReference type="NCBI Taxonomy" id="1028688"/>
    <lineage>
        <taxon>Eukaryota</taxon>
        <taxon>Metazoa</taxon>
        <taxon>Spiralia</taxon>
        <taxon>Lophotrochozoa</taxon>
        <taxon>Mollusca</taxon>
        <taxon>Gastropoda</taxon>
        <taxon>Heterobranchia</taxon>
        <taxon>Euthyneura</taxon>
        <taxon>Panpulmonata</taxon>
        <taxon>Eupulmonata</taxon>
        <taxon>Stylommatophora</taxon>
        <taxon>Helicina</taxon>
        <taxon>Arionoidea</taxon>
        <taxon>Arionidae</taxon>
        <taxon>Arion</taxon>
    </lineage>
</organism>
<feature type="compositionally biased region" description="Polar residues" evidence="1">
    <location>
        <begin position="85"/>
        <end position="94"/>
    </location>
</feature>
<evidence type="ECO:0000256" key="1">
    <source>
        <dbReference type="SAM" id="MobiDB-lite"/>
    </source>
</evidence>
<dbReference type="AlphaFoldDB" id="A0A0B6YVW6"/>
<gene>
    <name evidence="2" type="primary">ORF36889</name>
</gene>
<protein>
    <submittedName>
        <fullName evidence="2">Uncharacterized protein</fullName>
    </submittedName>
</protein>
<sequence>GDKSSVPGDLQSPRQISRSSENSPHQTSSSSGKRTPKSIHLSLGGSEVSDIDLHGDGRRGKGDYNTGNIFQYPDLDEKGAGDKAQWTSQNTQPFDETDGEQ</sequence>